<name>A0A3N4HE76_ASCIM</name>
<proteinExistence type="predicted"/>
<sequence>NSPFNPSAVSTGSPAPFRHGRSEVITNPFTRQTTAKRGYIDFTNDESTAGYATSSEVDDLKQQLRRQENAAKVQSRAADDARANLATARSVIDDRDKQIAILQRQHADLERQLRVLRETPRTITLNTVTPTSQQQQALDAFPGHLQELQTVFSYARGQMDRLSSSNPPSKELASSINSAIQMLEFKISQLQRSFENLSFNTAGQLQIAKRQFDDVQAEVVKLRADLAAANAAVEAARADPKESSGGSSSRPPADIESLQRELDLERRSRQTVLEQMIGMTKQIKDLQDNPAPGPS</sequence>
<accession>A0A3N4HE76</accession>
<dbReference type="EMBL" id="ML120339">
    <property type="protein sequence ID" value="RPA70500.1"/>
    <property type="molecule type" value="Genomic_DNA"/>
</dbReference>
<evidence type="ECO:0000256" key="1">
    <source>
        <dbReference type="SAM" id="Coils"/>
    </source>
</evidence>
<evidence type="ECO:0000313" key="3">
    <source>
        <dbReference type="EMBL" id="RPA70500.1"/>
    </source>
</evidence>
<dbReference type="AlphaFoldDB" id="A0A3N4HE76"/>
<feature type="non-terminal residue" evidence="3">
    <location>
        <position position="1"/>
    </location>
</feature>
<dbReference type="Proteomes" id="UP000275078">
    <property type="component" value="Unassembled WGS sequence"/>
</dbReference>
<feature type="region of interest" description="Disordered" evidence="2">
    <location>
        <begin position="235"/>
        <end position="270"/>
    </location>
</feature>
<feature type="compositionally biased region" description="Polar residues" evidence="2">
    <location>
        <begin position="1"/>
        <end position="13"/>
    </location>
</feature>
<organism evidence="3 4">
    <name type="scientific">Ascobolus immersus RN42</name>
    <dbReference type="NCBI Taxonomy" id="1160509"/>
    <lineage>
        <taxon>Eukaryota</taxon>
        <taxon>Fungi</taxon>
        <taxon>Dikarya</taxon>
        <taxon>Ascomycota</taxon>
        <taxon>Pezizomycotina</taxon>
        <taxon>Pezizomycetes</taxon>
        <taxon>Pezizales</taxon>
        <taxon>Ascobolaceae</taxon>
        <taxon>Ascobolus</taxon>
    </lineage>
</organism>
<feature type="coiled-coil region" evidence="1">
    <location>
        <begin position="57"/>
        <end position="119"/>
    </location>
</feature>
<feature type="region of interest" description="Disordered" evidence="2">
    <location>
        <begin position="1"/>
        <end position="23"/>
    </location>
</feature>
<evidence type="ECO:0000313" key="4">
    <source>
        <dbReference type="Proteomes" id="UP000275078"/>
    </source>
</evidence>
<feature type="compositionally biased region" description="Basic and acidic residues" evidence="2">
    <location>
        <begin position="257"/>
        <end position="268"/>
    </location>
</feature>
<keyword evidence="1" id="KW-0175">Coiled coil</keyword>
<evidence type="ECO:0000256" key="2">
    <source>
        <dbReference type="SAM" id="MobiDB-lite"/>
    </source>
</evidence>
<reference evidence="3 4" key="1">
    <citation type="journal article" date="2018" name="Nat. Ecol. Evol.">
        <title>Pezizomycetes genomes reveal the molecular basis of ectomycorrhizal truffle lifestyle.</title>
        <authorList>
            <person name="Murat C."/>
            <person name="Payen T."/>
            <person name="Noel B."/>
            <person name="Kuo A."/>
            <person name="Morin E."/>
            <person name="Chen J."/>
            <person name="Kohler A."/>
            <person name="Krizsan K."/>
            <person name="Balestrini R."/>
            <person name="Da Silva C."/>
            <person name="Montanini B."/>
            <person name="Hainaut M."/>
            <person name="Levati E."/>
            <person name="Barry K.W."/>
            <person name="Belfiori B."/>
            <person name="Cichocki N."/>
            <person name="Clum A."/>
            <person name="Dockter R.B."/>
            <person name="Fauchery L."/>
            <person name="Guy J."/>
            <person name="Iotti M."/>
            <person name="Le Tacon F."/>
            <person name="Lindquist E.A."/>
            <person name="Lipzen A."/>
            <person name="Malagnac F."/>
            <person name="Mello A."/>
            <person name="Molinier V."/>
            <person name="Miyauchi S."/>
            <person name="Poulain J."/>
            <person name="Riccioni C."/>
            <person name="Rubini A."/>
            <person name="Sitrit Y."/>
            <person name="Splivallo R."/>
            <person name="Traeger S."/>
            <person name="Wang M."/>
            <person name="Zifcakova L."/>
            <person name="Wipf D."/>
            <person name="Zambonelli A."/>
            <person name="Paolocci F."/>
            <person name="Nowrousian M."/>
            <person name="Ottonello S."/>
            <person name="Baldrian P."/>
            <person name="Spatafora J.W."/>
            <person name="Henrissat B."/>
            <person name="Nagy L.G."/>
            <person name="Aury J.M."/>
            <person name="Wincker P."/>
            <person name="Grigoriev I.V."/>
            <person name="Bonfante P."/>
            <person name="Martin F.M."/>
        </authorList>
    </citation>
    <scope>NUCLEOTIDE SEQUENCE [LARGE SCALE GENOMIC DNA]</scope>
    <source>
        <strain evidence="3 4">RN42</strain>
    </source>
</reference>
<feature type="non-terminal residue" evidence="3">
    <location>
        <position position="295"/>
    </location>
</feature>
<keyword evidence="4" id="KW-1185">Reference proteome</keyword>
<protein>
    <submittedName>
        <fullName evidence="3">Uncharacterized protein</fullName>
    </submittedName>
</protein>
<gene>
    <name evidence="3" type="ORF">BJ508DRAFT_316462</name>
</gene>